<gene>
    <name evidence="1" type="ORF">FHX81_5186</name>
</gene>
<comment type="caution">
    <text evidence="1">The sequence shown here is derived from an EMBL/GenBank/DDBJ whole genome shotgun (WGS) entry which is preliminary data.</text>
</comment>
<reference evidence="1 2" key="1">
    <citation type="submission" date="2019-06" db="EMBL/GenBank/DDBJ databases">
        <title>Sequencing the genomes of 1000 actinobacteria strains.</title>
        <authorList>
            <person name="Klenk H.-P."/>
        </authorList>
    </citation>
    <scope>NUCLEOTIDE SEQUENCE [LARGE SCALE GENOMIC DNA]</scope>
    <source>
        <strain evidence="1 2">DSM 45456</strain>
    </source>
</reference>
<dbReference type="AlphaFoldDB" id="A0A543JIY6"/>
<organism evidence="1 2">
    <name type="scientific">Saccharothrix saharensis</name>
    <dbReference type="NCBI Taxonomy" id="571190"/>
    <lineage>
        <taxon>Bacteria</taxon>
        <taxon>Bacillati</taxon>
        <taxon>Actinomycetota</taxon>
        <taxon>Actinomycetes</taxon>
        <taxon>Pseudonocardiales</taxon>
        <taxon>Pseudonocardiaceae</taxon>
        <taxon>Saccharothrix</taxon>
    </lineage>
</organism>
<evidence type="ECO:0008006" key="3">
    <source>
        <dbReference type="Google" id="ProtNLM"/>
    </source>
</evidence>
<dbReference type="EMBL" id="VFPP01000001">
    <property type="protein sequence ID" value="TQM82775.1"/>
    <property type="molecule type" value="Genomic_DNA"/>
</dbReference>
<dbReference type="Proteomes" id="UP000316628">
    <property type="component" value="Unassembled WGS sequence"/>
</dbReference>
<accession>A0A543JIY6</accession>
<protein>
    <recommendedName>
        <fullName evidence="3">Prenyltransferase/squalene oxidase-like repeat protein</fullName>
    </recommendedName>
</protein>
<evidence type="ECO:0000313" key="2">
    <source>
        <dbReference type="Proteomes" id="UP000316628"/>
    </source>
</evidence>
<evidence type="ECO:0000313" key="1">
    <source>
        <dbReference type="EMBL" id="TQM82775.1"/>
    </source>
</evidence>
<keyword evidence="2" id="KW-1185">Reference proteome</keyword>
<name>A0A543JIY6_9PSEU</name>
<dbReference type="OrthoDB" id="3286086at2"/>
<dbReference type="RefSeq" id="WP_141980568.1">
    <property type="nucleotide sequence ID" value="NZ_VFPP01000001.1"/>
</dbReference>
<sequence>MDLARALSFLDTHARLLERRLARLWLAPNVAGACAVVDVLAGYRNADGGVGHALEPDVRAPGSQPLAVDFALGVLTQVLDSPVGDDPVVRRKVAGFAEGLVPYLESVTSPGGGLPIVLPDVADHARADHWGDGRFPPGLNPTAGIVAALRAAGVAGSWLDAADAFCRARISSLSGGVDAHTALNVLRFLATTPDREWAARHAPEVSDLTLFHLYPGDGYGLTPLDFAPLPTDPLRALFPADAVTAHLAALSAAQLDDGGWPVPWTPPGPAALLEWRGVVTTAALRLLTTNP</sequence>
<proteinExistence type="predicted"/>
<dbReference type="PROSITE" id="PS51257">
    <property type="entry name" value="PROKAR_LIPOPROTEIN"/>
    <property type="match status" value="1"/>
</dbReference>